<protein>
    <submittedName>
        <fullName evidence="4">Serine O-acetyltransferase</fullName>
    </submittedName>
</protein>
<dbReference type="EMBL" id="AUZY01006400">
    <property type="protein sequence ID" value="EQD54514.1"/>
    <property type="molecule type" value="Genomic_DNA"/>
</dbReference>
<evidence type="ECO:0000256" key="2">
    <source>
        <dbReference type="ARBA" id="ARBA00022679"/>
    </source>
</evidence>
<gene>
    <name evidence="4" type="ORF">B1B_09657</name>
</gene>
<dbReference type="InterPro" id="IPR005881">
    <property type="entry name" value="Ser_O-AcTrfase"/>
</dbReference>
<dbReference type="GO" id="GO:0005737">
    <property type="term" value="C:cytoplasm"/>
    <property type="evidence" value="ECO:0007669"/>
    <property type="project" value="InterPro"/>
</dbReference>
<dbReference type="PIRSF" id="PIRSF000441">
    <property type="entry name" value="CysE"/>
    <property type="match status" value="1"/>
</dbReference>
<dbReference type="SUPFAM" id="SSF51161">
    <property type="entry name" value="Trimeric LpxA-like enzymes"/>
    <property type="match status" value="1"/>
</dbReference>
<dbReference type="AlphaFoldDB" id="T1BMG8"/>
<dbReference type="Gene3D" id="1.20.5.170">
    <property type="match status" value="1"/>
</dbReference>
<sequence length="148" mass="15481">MNYFLTGADIHPGADIGGGLRITHTSGLVIGKGVVIGQDVNILHGVTLGGSAKDRFGTAFSDGYPLVGDRTEIWAGAKVLGPVQVGNDCQIGANAVLVHDLPDGAVYTPGREVASLRQEVADLTQKVADLTQEVASLRSPFDNDTQER</sequence>
<dbReference type="InterPro" id="IPR001451">
    <property type="entry name" value="Hexapep"/>
</dbReference>
<comment type="caution">
    <text evidence="4">The sequence shown here is derived from an EMBL/GenBank/DDBJ whole genome shotgun (WGS) entry which is preliminary data.</text>
</comment>
<comment type="similarity">
    <text evidence="1">Belongs to the transferase hexapeptide repeat family.</text>
</comment>
<keyword evidence="2 4" id="KW-0808">Transferase</keyword>
<evidence type="ECO:0000313" key="4">
    <source>
        <dbReference type="EMBL" id="EQD54514.1"/>
    </source>
</evidence>
<dbReference type="InterPro" id="IPR045304">
    <property type="entry name" value="LbH_SAT"/>
</dbReference>
<feature type="non-terminal residue" evidence="4">
    <location>
        <position position="148"/>
    </location>
</feature>
<dbReference type="PANTHER" id="PTHR42811">
    <property type="entry name" value="SERINE ACETYLTRANSFERASE"/>
    <property type="match status" value="1"/>
</dbReference>
<name>T1BMG8_9ZZZZ</name>
<reference evidence="4" key="1">
    <citation type="submission" date="2013-08" db="EMBL/GenBank/DDBJ databases">
        <authorList>
            <person name="Mendez C."/>
            <person name="Richter M."/>
            <person name="Ferrer M."/>
            <person name="Sanchez J."/>
        </authorList>
    </citation>
    <scope>NUCLEOTIDE SEQUENCE</scope>
</reference>
<dbReference type="Gene3D" id="2.160.10.10">
    <property type="entry name" value="Hexapeptide repeat proteins"/>
    <property type="match status" value="1"/>
</dbReference>
<organism evidence="4">
    <name type="scientific">mine drainage metagenome</name>
    <dbReference type="NCBI Taxonomy" id="410659"/>
    <lineage>
        <taxon>unclassified sequences</taxon>
        <taxon>metagenomes</taxon>
        <taxon>ecological metagenomes</taxon>
    </lineage>
</organism>
<proteinExistence type="inferred from homology"/>
<reference evidence="4" key="2">
    <citation type="journal article" date="2014" name="ISME J.">
        <title>Microbial stratification in low pH oxic and suboxic macroscopic growths along an acid mine drainage.</title>
        <authorList>
            <person name="Mendez-Garcia C."/>
            <person name="Mesa V."/>
            <person name="Sprenger R.R."/>
            <person name="Richter M."/>
            <person name="Diez M.S."/>
            <person name="Solano J."/>
            <person name="Bargiela R."/>
            <person name="Golyshina O.V."/>
            <person name="Manteca A."/>
            <person name="Ramos J.L."/>
            <person name="Gallego J.R."/>
            <person name="Llorente I."/>
            <person name="Martins Dos Santos V.A."/>
            <person name="Jensen O.N."/>
            <person name="Pelaez A.I."/>
            <person name="Sanchez J."/>
            <person name="Ferrer M."/>
        </authorList>
    </citation>
    <scope>NUCLEOTIDE SEQUENCE</scope>
</reference>
<evidence type="ECO:0000256" key="1">
    <source>
        <dbReference type="ARBA" id="ARBA00007274"/>
    </source>
</evidence>
<dbReference type="GO" id="GO:0006535">
    <property type="term" value="P:cysteine biosynthetic process from serine"/>
    <property type="evidence" value="ECO:0007669"/>
    <property type="project" value="InterPro"/>
</dbReference>
<keyword evidence="3" id="KW-0012">Acyltransferase</keyword>
<accession>T1BMG8</accession>
<evidence type="ECO:0000256" key="3">
    <source>
        <dbReference type="ARBA" id="ARBA00023315"/>
    </source>
</evidence>
<dbReference type="Pfam" id="PF00132">
    <property type="entry name" value="Hexapep"/>
    <property type="match status" value="1"/>
</dbReference>
<dbReference type="InterPro" id="IPR011004">
    <property type="entry name" value="Trimer_LpxA-like_sf"/>
</dbReference>
<dbReference type="CDD" id="cd03354">
    <property type="entry name" value="LbH_SAT"/>
    <property type="match status" value="1"/>
</dbReference>
<dbReference type="GO" id="GO:0009001">
    <property type="term" value="F:serine O-acetyltransferase activity"/>
    <property type="evidence" value="ECO:0007669"/>
    <property type="project" value="InterPro"/>
</dbReference>